<accession>A0A1M6S513</accession>
<keyword evidence="9 15" id="KW-0028">Amino-acid biosynthesis</keyword>
<dbReference type="NCBIfam" id="TIGR03188">
    <property type="entry name" value="histidine_hisI"/>
    <property type="match status" value="1"/>
</dbReference>
<dbReference type="STRING" id="1121266.SAMN02745883_01961"/>
<dbReference type="Pfam" id="PF01502">
    <property type="entry name" value="PRA-CH"/>
    <property type="match status" value="1"/>
</dbReference>
<dbReference type="GO" id="GO:0004636">
    <property type="term" value="F:phosphoribosyl-ATP diphosphatase activity"/>
    <property type="evidence" value="ECO:0007669"/>
    <property type="project" value="UniProtKB-UniRule"/>
</dbReference>
<evidence type="ECO:0000313" key="18">
    <source>
        <dbReference type="Proteomes" id="UP000184082"/>
    </source>
</evidence>
<dbReference type="SUPFAM" id="SSF141734">
    <property type="entry name" value="HisI-like"/>
    <property type="match status" value="1"/>
</dbReference>
<dbReference type="InterPro" id="IPR038019">
    <property type="entry name" value="PRib_AMP_CycHydrolase_sf"/>
</dbReference>
<dbReference type="PANTHER" id="PTHR42945:SF9">
    <property type="entry name" value="HISTIDINE BIOSYNTHESIS BIFUNCTIONAL PROTEIN HISIE"/>
    <property type="match status" value="1"/>
</dbReference>
<dbReference type="EMBL" id="FRAJ01000016">
    <property type="protein sequence ID" value="SHK39785.1"/>
    <property type="molecule type" value="Genomic_DNA"/>
</dbReference>
<gene>
    <name evidence="15" type="primary">hisI</name>
    <name evidence="15" type="synonym">hisIE</name>
    <name evidence="17" type="ORF">SAMN02745883_01961</name>
</gene>
<keyword evidence="10 15" id="KW-0547">Nucleotide-binding</keyword>
<keyword evidence="8 15" id="KW-0963">Cytoplasm</keyword>
<dbReference type="NCBIfam" id="NF000768">
    <property type="entry name" value="PRK00051.1"/>
    <property type="match status" value="1"/>
</dbReference>
<feature type="region of interest" description="Phosphoribosyl-ATP pyrophosphohydrolase" evidence="15">
    <location>
        <begin position="119"/>
        <end position="207"/>
    </location>
</feature>
<evidence type="ECO:0000256" key="5">
    <source>
        <dbReference type="ARBA" id="ARBA00005204"/>
    </source>
</evidence>
<keyword evidence="14 15" id="KW-0511">Multifunctional enzyme</keyword>
<dbReference type="GO" id="GO:0005737">
    <property type="term" value="C:cytoplasm"/>
    <property type="evidence" value="ECO:0007669"/>
    <property type="project" value="UniProtKB-SubCell"/>
</dbReference>
<evidence type="ECO:0000256" key="14">
    <source>
        <dbReference type="ARBA" id="ARBA00023268"/>
    </source>
</evidence>
<feature type="domain" description="Phosphoribosyl-AMP cyclohydrolase" evidence="16">
    <location>
        <begin position="29"/>
        <end position="102"/>
    </location>
</feature>
<dbReference type="UniPathway" id="UPA00031">
    <property type="reaction ID" value="UER00007"/>
</dbReference>
<evidence type="ECO:0000313" key="17">
    <source>
        <dbReference type="EMBL" id="SHK39785.1"/>
    </source>
</evidence>
<dbReference type="PANTHER" id="PTHR42945">
    <property type="entry name" value="HISTIDINE BIOSYNTHESIS BIFUNCTIONAL PROTEIN"/>
    <property type="match status" value="1"/>
</dbReference>
<comment type="catalytic activity">
    <reaction evidence="1 15">
        <text>1-(5-phospho-beta-D-ribosyl)-5'-AMP + H2O = 1-(5-phospho-beta-D-ribosyl)-5-[(5-phospho-beta-D-ribosylamino)methylideneamino]imidazole-4-carboxamide</text>
        <dbReference type="Rhea" id="RHEA:20049"/>
        <dbReference type="ChEBI" id="CHEBI:15377"/>
        <dbReference type="ChEBI" id="CHEBI:58435"/>
        <dbReference type="ChEBI" id="CHEBI:59457"/>
        <dbReference type="EC" id="3.5.4.19"/>
    </reaction>
</comment>
<comment type="similarity">
    <text evidence="6 15">In the C-terminal section; belongs to the PRA-PH family.</text>
</comment>
<evidence type="ECO:0000256" key="10">
    <source>
        <dbReference type="ARBA" id="ARBA00022741"/>
    </source>
</evidence>
<name>A0A1M6S513_9FIRM</name>
<sequence length="207" mass="24298">MIDINSLKFNNNGLIPAIIQDFNNKEVLMLGYMNKESLKLTIESGKTWFYSRSRQKLWNKGETSGNFHEVVSIKHDCDMDCLLVEVIPNGPTCHTGNYSCFYKRVYNKDIENIEEDKIFDLLYTRIVDRKKFSKDNSYTRYLFNSGVDKILKKVGEEASEVIIAAKNDSREEVIYEVVDLIYHLMVLLVEKDIILSDIRREMINRYR</sequence>
<evidence type="ECO:0000256" key="3">
    <source>
        <dbReference type="ARBA" id="ARBA00004496"/>
    </source>
</evidence>
<keyword evidence="18" id="KW-1185">Reference proteome</keyword>
<dbReference type="GO" id="GO:0004635">
    <property type="term" value="F:phosphoribosyl-AMP cyclohydrolase activity"/>
    <property type="evidence" value="ECO:0007669"/>
    <property type="project" value="UniProtKB-UniRule"/>
</dbReference>
<dbReference type="Pfam" id="PF01503">
    <property type="entry name" value="PRA-PH"/>
    <property type="match status" value="1"/>
</dbReference>
<dbReference type="FunFam" id="3.10.20.810:FF:000001">
    <property type="entry name" value="Histidine biosynthesis bifunctional protein HisIE"/>
    <property type="match status" value="1"/>
</dbReference>
<dbReference type="CDD" id="cd11534">
    <property type="entry name" value="NTP-PPase_HisIE_like"/>
    <property type="match status" value="1"/>
</dbReference>
<reference evidence="17 18" key="1">
    <citation type="submission" date="2016-11" db="EMBL/GenBank/DDBJ databases">
        <authorList>
            <person name="Jaros S."/>
            <person name="Januszkiewicz K."/>
            <person name="Wedrychowicz H."/>
        </authorList>
    </citation>
    <scope>NUCLEOTIDE SEQUENCE [LARGE SCALE GENOMIC DNA]</scope>
    <source>
        <strain evidence="17 18">DSM 14501</strain>
    </source>
</reference>
<keyword evidence="11 15" id="KW-0378">Hydrolase</keyword>
<proteinExistence type="inferred from homology"/>
<comment type="subcellular location">
    <subcellularLocation>
        <location evidence="3 15">Cytoplasm</location>
    </subcellularLocation>
</comment>
<comment type="pathway">
    <text evidence="5 15">Amino-acid biosynthesis; L-histidine biosynthesis; L-histidine from 5-phospho-alpha-D-ribose 1-diphosphate: step 2/9.</text>
</comment>
<protein>
    <recommendedName>
        <fullName evidence="15">Histidine biosynthesis bifunctional protein HisIE</fullName>
    </recommendedName>
    <domain>
        <recommendedName>
            <fullName evidence="15">Phosphoribosyl-AMP cyclohydrolase</fullName>
            <shortName evidence="15">PRA-CH</shortName>
            <ecNumber evidence="15">3.5.4.19</ecNumber>
        </recommendedName>
    </domain>
    <domain>
        <recommendedName>
            <fullName evidence="15">Phosphoribosyl-ATP pyrophosphatase</fullName>
            <shortName evidence="15">PRA-PH</shortName>
            <ecNumber evidence="15">3.6.1.31</ecNumber>
        </recommendedName>
    </domain>
</protein>
<feature type="region of interest" description="Phosphoribosyl-AMP cyclohydrolase" evidence="15">
    <location>
        <begin position="1"/>
        <end position="118"/>
    </location>
</feature>
<dbReference type="HAMAP" id="MF_01020">
    <property type="entry name" value="HisE"/>
    <property type="match status" value="1"/>
</dbReference>
<evidence type="ECO:0000256" key="11">
    <source>
        <dbReference type="ARBA" id="ARBA00022801"/>
    </source>
</evidence>
<dbReference type="InterPro" id="IPR023019">
    <property type="entry name" value="His_synth_HisIE"/>
</dbReference>
<dbReference type="HAMAP" id="MF_01019">
    <property type="entry name" value="HisIE"/>
    <property type="match status" value="1"/>
</dbReference>
<comment type="pathway">
    <text evidence="4 15">Amino-acid biosynthesis; L-histidine biosynthesis; L-histidine from 5-phospho-alpha-D-ribose 1-diphosphate: step 3/9.</text>
</comment>
<dbReference type="EC" id="3.6.1.31" evidence="15"/>
<dbReference type="GO" id="GO:0000105">
    <property type="term" value="P:L-histidine biosynthetic process"/>
    <property type="evidence" value="ECO:0007669"/>
    <property type="project" value="UniProtKB-UniRule"/>
</dbReference>
<dbReference type="EC" id="3.5.4.19" evidence="15"/>
<evidence type="ECO:0000256" key="9">
    <source>
        <dbReference type="ARBA" id="ARBA00022605"/>
    </source>
</evidence>
<dbReference type="GO" id="GO:0005524">
    <property type="term" value="F:ATP binding"/>
    <property type="evidence" value="ECO:0007669"/>
    <property type="project" value="UniProtKB-KW"/>
</dbReference>
<evidence type="ECO:0000259" key="16">
    <source>
        <dbReference type="Pfam" id="PF01502"/>
    </source>
</evidence>
<dbReference type="InterPro" id="IPR008179">
    <property type="entry name" value="HisE"/>
</dbReference>
<dbReference type="NCBIfam" id="NF002747">
    <property type="entry name" value="PRK02759.1"/>
    <property type="match status" value="1"/>
</dbReference>
<dbReference type="InterPro" id="IPR002496">
    <property type="entry name" value="PRib_AMP_CycHydrolase_dom"/>
</dbReference>
<dbReference type="Proteomes" id="UP000184082">
    <property type="component" value="Unassembled WGS sequence"/>
</dbReference>
<evidence type="ECO:0000256" key="13">
    <source>
        <dbReference type="ARBA" id="ARBA00023102"/>
    </source>
</evidence>
<dbReference type="InterPro" id="IPR021130">
    <property type="entry name" value="PRib-ATP_PPHydrolase-like"/>
</dbReference>
<evidence type="ECO:0000256" key="7">
    <source>
        <dbReference type="ARBA" id="ARBA00008299"/>
    </source>
</evidence>
<organism evidence="17 18">
    <name type="scientific">Caminicella sporogenes DSM 14501</name>
    <dbReference type="NCBI Taxonomy" id="1121266"/>
    <lineage>
        <taxon>Bacteria</taxon>
        <taxon>Bacillati</taxon>
        <taxon>Bacillota</taxon>
        <taxon>Clostridia</taxon>
        <taxon>Peptostreptococcales</taxon>
        <taxon>Caminicellaceae</taxon>
        <taxon>Caminicella</taxon>
    </lineage>
</organism>
<dbReference type="HAMAP" id="MF_01021">
    <property type="entry name" value="HisI"/>
    <property type="match status" value="1"/>
</dbReference>
<dbReference type="Gene3D" id="3.10.20.810">
    <property type="entry name" value="Phosphoribosyl-AMP cyclohydrolase"/>
    <property type="match status" value="1"/>
</dbReference>
<evidence type="ECO:0000256" key="8">
    <source>
        <dbReference type="ARBA" id="ARBA00022490"/>
    </source>
</evidence>
<evidence type="ECO:0000256" key="1">
    <source>
        <dbReference type="ARBA" id="ARBA00000024"/>
    </source>
</evidence>
<evidence type="ECO:0000256" key="12">
    <source>
        <dbReference type="ARBA" id="ARBA00022840"/>
    </source>
</evidence>
<dbReference type="Gene3D" id="1.10.287.1080">
    <property type="entry name" value="MazG-like"/>
    <property type="match status" value="1"/>
</dbReference>
<keyword evidence="12 15" id="KW-0067">ATP-binding</keyword>
<evidence type="ECO:0000256" key="4">
    <source>
        <dbReference type="ARBA" id="ARBA00005169"/>
    </source>
</evidence>
<dbReference type="SUPFAM" id="SSF101386">
    <property type="entry name" value="all-alpha NTP pyrophosphatases"/>
    <property type="match status" value="1"/>
</dbReference>
<dbReference type="InterPro" id="IPR026660">
    <property type="entry name" value="PRA-CH"/>
</dbReference>
<dbReference type="AlphaFoldDB" id="A0A1M6S513"/>
<comment type="similarity">
    <text evidence="7 15">In the N-terminal section; belongs to the PRA-CH family.</text>
</comment>
<evidence type="ECO:0000256" key="6">
    <source>
        <dbReference type="ARBA" id="ARBA00007731"/>
    </source>
</evidence>
<dbReference type="RefSeq" id="WP_072968051.1">
    <property type="nucleotide sequence ID" value="NZ_FRAJ01000016.1"/>
</dbReference>
<evidence type="ECO:0000256" key="15">
    <source>
        <dbReference type="HAMAP-Rule" id="MF_01019"/>
    </source>
</evidence>
<keyword evidence="13 15" id="KW-0368">Histidine biosynthesis</keyword>
<comment type="catalytic activity">
    <reaction evidence="2 15">
        <text>1-(5-phospho-beta-D-ribosyl)-ATP + H2O = 1-(5-phospho-beta-D-ribosyl)-5'-AMP + diphosphate + H(+)</text>
        <dbReference type="Rhea" id="RHEA:22828"/>
        <dbReference type="ChEBI" id="CHEBI:15377"/>
        <dbReference type="ChEBI" id="CHEBI:15378"/>
        <dbReference type="ChEBI" id="CHEBI:33019"/>
        <dbReference type="ChEBI" id="CHEBI:59457"/>
        <dbReference type="ChEBI" id="CHEBI:73183"/>
        <dbReference type="EC" id="3.6.1.31"/>
    </reaction>
</comment>
<evidence type="ECO:0000256" key="2">
    <source>
        <dbReference type="ARBA" id="ARBA00001460"/>
    </source>
</evidence>